<keyword evidence="2" id="KW-1185">Reference proteome</keyword>
<proteinExistence type="predicted"/>
<organism evidence="1 2">
    <name type="scientific">Persea americana</name>
    <name type="common">Avocado</name>
    <dbReference type="NCBI Taxonomy" id="3435"/>
    <lineage>
        <taxon>Eukaryota</taxon>
        <taxon>Viridiplantae</taxon>
        <taxon>Streptophyta</taxon>
        <taxon>Embryophyta</taxon>
        <taxon>Tracheophyta</taxon>
        <taxon>Spermatophyta</taxon>
        <taxon>Magnoliopsida</taxon>
        <taxon>Magnoliidae</taxon>
        <taxon>Laurales</taxon>
        <taxon>Lauraceae</taxon>
        <taxon>Persea</taxon>
    </lineage>
</organism>
<evidence type="ECO:0000313" key="2">
    <source>
        <dbReference type="Proteomes" id="UP001234297"/>
    </source>
</evidence>
<evidence type="ECO:0000313" key="1">
    <source>
        <dbReference type="EMBL" id="KAJ8630948.1"/>
    </source>
</evidence>
<dbReference type="Proteomes" id="UP001234297">
    <property type="component" value="Chromosome 7"/>
</dbReference>
<comment type="caution">
    <text evidence="1">The sequence shown here is derived from an EMBL/GenBank/DDBJ whole genome shotgun (WGS) entry which is preliminary data.</text>
</comment>
<sequence>MEAAISHCVIGNLEKSLAPQLLSSSAFSTSLCRPMISPTPTTFLGAAIHAWVGPTFIVVLQGRERFDSSVPFPSENCRDRKQRHMQRAMQSMSLKSWIEGDESAKQMLARVLAERPLLLLPPLHRVPLRVGNVVEIVGPSPSAKSQILLQAAVNCILPKEWNGIHYGGLERLVMYIDLDCRFDILRLSQLLKHHIITGFGSSSRSGLEQHENNHTPLMAQATDFSEELFRTCMRRFLYIRCYSSMEFLAALKTMQNRFQKETAAHGVDIHFLMIDSIGAFYWVDRASKPLALEGDNRRYPSLQSVAETVVQDIRKILQLQPMLVLATKTNIYGMGAITSDTNRTFRKWTSQDTLDLRTSSRGMEEHIYREYMPLVWQSFVTHRILLRVSDENFVEGERRKLPIYIAEWVLPSLNYSDKFTVKDAGIFMVA</sequence>
<accession>A0ACC2LCR3</accession>
<gene>
    <name evidence="1" type="ORF">MRB53_024271</name>
</gene>
<name>A0ACC2LCR3_PERAE</name>
<protein>
    <submittedName>
        <fullName evidence="1">Uncharacterized protein</fullName>
    </submittedName>
</protein>
<dbReference type="EMBL" id="CM056815">
    <property type="protein sequence ID" value="KAJ8630948.1"/>
    <property type="molecule type" value="Genomic_DNA"/>
</dbReference>
<reference evidence="1 2" key="1">
    <citation type="journal article" date="2022" name="Hortic Res">
        <title>A haplotype resolved chromosomal level avocado genome allows analysis of novel avocado genes.</title>
        <authorList>
            <person name="Nath O."/>
            <person name="Fletcher S.J."/>
            <person name="Hayward A."/>
            <person name="Shaw L.M."/>
            <person name="Masouleh A.K."/>
            <person name="Furtado A."/>
            <person name="Henry R.J."/>
            <person name="Mitter N."/>
        </authorList>
    </citation>
    <scope>NUCLEOTIDE SEQUENCE [LARGE SCALE GENOMIC DNA]</scope>
    <source>
        <strain evidence="2">cv. Hass</strain>
    </source>
</reference>